<dbReference type="EMBL" id="KN822004">
    <property type="protein sequence ID" value="KIM70579.1"/>
    <property type="molecule type" value="Genomic_DNA"/>
</dbReference>
<dbReference type="STRING" id="1036808.A0A0C3ER04"/>
<evidence type="ECO:0000313" key="2">
    <source>
        <dbReference type="EMBL" id="KIM70579.1"/>
    </source>
</evidence>
<dbReference type="InParanoid" id="A0A0C3ER04"/>
<evidence type="ECO:0000313" key="3">
    <source>
        <dbReference type="Proteomes" id="UP000053989"/>
    </source>
</evidence>
<dbReference type="HOGENOM" id="CLU_022326_0_0_1"/>
<organism evidence="2 3">
    <name type="scientific">Scleroderma citrinum Foug A</name>
    <dbReference type="NCBI Taxonomy" id="1036808"/>
    <lineage>
        <taxon>Eukaryota</taxon>
        <taxon>Fungi</taxon>
        <taxon>Dikarya</taxon>
        <taxon>Basidiomycota</taxon>
        <taxon>Agaricomycotina</taxon>
        <taxon>Agaricomycetes</taxon>
        <taxon>Agaricomycetidae</taxon>
        <taxon>Boletales</taxon>
        <taxon>Sclerodermatineae</taxon>
        <taxon>Sclerodermataceae</taxon>
        <taxon>Scleroderma</taxon>
    </lineage>
</organism>
<reference evidence="2 3" key="1">
    <citation type="submission" date="2014-04" db="EMBL/GenBank/DDBJ databases">
        <authorList>
            <consortium name="DOE Joint Genome Institute"/>
            <person name="Kuo A."/>
            <person name="Kohler A."/>
            <person name="Nagy L.G."/>
            <person name="Floudas D."/>
            <person name="Copeland A."/>
            <person name="Barry K.W."/>
            <person name="Cichocki N."/>
            <person name="Veneault-Fourrey C."/>
            <person name="LaButti K."/>
            <person name="Lindquist E.A."/>
            <person name="Lipzen A."/>
            <person name="Lundell T."/>
            <person name="Morin E."/>
            <person name="Murat C."/>
            <person name="Sun H."/>
            <person name="Tunlid A."/>
            <person name="Henrissat B."/>
            <person name="Grigoriev I.V."/>
            <person name="Hibbett D.S."/>
            <person name="Martin F."/>
            <person name="Nordberg H.P."/>
            <person name="Cantor M.N."/>
            <person name="Hua S.X."/>
        </authorList>
    </citation>
    <scope>NUCLEOTIDE SEQUENCE [LARGE SCALE GENOMIC DNA]</scope>
    <source>
        <strain evidence="2 3">Foug A</strain>
    </source>
</reference>
<sequence>MMVPARLSHSKRSPLQRADSPRPRIGGSLIHDVFKPKLPLDPFVKLHTIREPWVLHLDAVAVATGERRRDVLLILGAPTLEDITPVLHSSQFSGALIILASHELLSIPTSVCAATCLIRLNTPVTNGRNDSLRFAAILQCAEHISRVWRKNGGSGAREIKEPETGLSPSSVPANLFLAPGPDSMSSPARLSIISSVSFFASSTPLPPPDPSQRAFDAILNFIPDGMNDFAVMKQSILVTSLSRPYLTPAYLASSPSHKSTIAPSRRSIFHRKSALPLSTISPADTRDSFQSVPTPLPKSHILHILPGAGNVYLSQENLLRSMESFQLSFAYPPSLSMKRPGTLPHAVAFIVPVAALREVVRYTPPSQMASHTSSLYSYDPSASSTASSSSRVARQAIATEWTIVDILLSGALDMQANPGSVPHAGPRAWIGGAADVSFTFDIESESASRSESVSSLSCSNEPLTPTSDFPGHGLELGQVGRDGLYDGAQVYPAEDIMDENAIEKDGVVLHETVLKHPLLEVPIKLPLTFGPDYPLSPSSSDDSELGAVQLTGQEIVEVLRSH</sequence>
<dbReference type="AlphaFoldDB" id="A0A0C3ER04"/>
<keyword evidence="3" id="KW-1185">Reference proteome</keyword>
<gene>
    <name evidence="2" type="ORF">SCLCIDRAFT_100975</name>
</gene>
<reference evidence="3" key="2">
    <citation type="submission" date="2015-01" db="EMBL/GenBank/DDBJ databases">
        <title>Evolutionary Origins and Diversification of the Mycorrhizal Mutualists.</title>
        <authorList>
            <consortium name="DOE Joint Genome Institute"/>
            <consortium name="Mycorrhizal Genomics Consortium"/>
            <person name="Kohler A."/>
            <person name="Kuo A."/>
            <person name="Nagy L.G."/>
            <person name="Floudas D."/>
            <person name="Copeland A."/>
            <person name="Barry K.W."/>
            <person name="Cichocki N."/>
            <person name="Veneault-Fourrey C."/>
            <person name="LaButti K."/>
            <person name="Lindquist E.A."/>
            <person name="Lipzen A."/>
            <person name="Lundell T."/>
            <person name="Morin E."/>
            <person name="Murat C."/>
            <person name="Riley R."/>
            <person name="Ohm R."/>
            <person name="Sun H."/>
            <person name="Tunlid A."/>
            <person name="Henrissat B."/>
            <person name="Grigoriev I.V."/>
            <person name="Hibbett D.S."/>
            <person name="Martin F."/>
        </authorList>
    </citation>
    <scope>NUCLEOTIDE SEQUENCE [LARGE SCALE GENOMIC DNA]</scope>
    <source>
        <strain evidence="3">Foug A</strain>
    </source>
</reference>
<dbReference type="OrthoDB" id="3265311at2759"/>
<protein>
    <submittedName>
        <fullName evidence="2">Uncharacterized protein</fullName>
    </submittedName>
</protein>
<dbReference type="Proteomes" id="UP000053989">
    <property type="component" value="Unassembled WGS sequence"/>
</dbReference>
<feature type="region of interest" description="Disordered" evidence="1">
    <location>
        <begin position="451"/>
        <end position="474"/>
    </location>
</feature>
<name>A0A0C3ER04_9AGAM</name>
<feature type="region of interest" description="Disordered" evidence="1">
    <location>
        <begin position="1"/>
        <end position="24"/>
    </location>
</feature>
<feature type="compositionally biased region" description="Low complexity" evidence="1">
    <location>
        <begin position="451"/>
        <end position="461"/>
    </location>
</feature>
<accession>A0A0C3ER04</accession>
<evidence type="ECO:0000256" key="1">
    <source>
        <dbReference type="SAM" id="MobiDB-lite"/>
    </source>
</evidence>
<proteinExistence type="predicted"/>